<keyword evidence="6" id="KW-0961">Cell wall biogenesis/degradation</keyword>
<comment type="caution">
    <text evidence="11">The sequence shown here is derived from an EMBL/GenBank/DDBJ whole genome shotgun (WGS) entry which is preliminary data.</text>
</comment>
<dbReference type="AlphaFoldDB" id="A0A2M7H3V5"/>
<evidence type="ECO:0000256" key="7">
    <source>
        <dbReference type="PIRSR" id="PIRSR618044-1"/>
    </source>
</evidence>
<feature type="active site" description="Acyl-ester intermediate" evidence="7">
    <location>
        <position position="108"/>
    </location>
</feature>
<evidence type="ECO:0000256" key="2">
    <source>
        <dbReference type="ARBA" id="ARBA00022729"/>
    </source>
</evidence>
<evidence type="ECO:0000256" key="3">
    <source>
        <dbReference type="ARBA" id="ARBA00022801"/>
    </source>
</evidence>
<evidence type="ECO:0000256" key="8">
    <source>
        <dbReference type="PIRSR" id="PIRSR618044-2"/>
    </source>
</evidence>
<dbReference type="GO" id="GO:0009252">
    <property type="term" value="P:peptidoglycan biosynthetic process"/>
    <property type="evidence" value="ECO:0007669"/>
    <property type="project" value="UniProtKB-KW"/>
</dbReference>
<dbReference type="GO" id="GO:0071555">
    <property type="term" value="P:cell wall organization"/>
    <property type="evidence" value="ECO:0007669"/>
    <property type="project" value="UniProtKB-KW"/>
</dbReference>
<evidence type="ECO:0000256" key="1">
    <source>
        <dbReference type="ARBA" id="ARBA00007164"/>
    </source>
</evidence>
<name>A0A2M7H3V5_9BACT</name>
<protein>
    <submittedName>
        <fullName evidence="11">Peptidase S11</fullName>
    </submittedName>
</protein>
<dbReference type="InterPro" id="IPR001967">
    <property type="entry name" value="Peptidase_S11_N"/>
</dbReference>
<sequence>MLKYFFTTVFVISQLMGLSIPEALQETDYVYIVPTVASGIVEHEGGDLPIDRFQWQLDDKKETEVAPPVPRGDLYGPPLEVTTAIVVDVETGQVLWQKNPDRVVPIASITKLMTALVWFDYQPADGFNHVHTFAPEEDTPAGKELNLPHGAQLTAFDLLRSSLIGSDNDTALALAHTTEMSDDDFILAMNRKASALSMDQSTFADQTGLSDKNTASAHDVARLAIAAFNNPEIEEPAGMTEHLQETADEGVFSRVLTTDELLYDSEFNVVAGKTGYTDEAGYCLVVKVKVPNSEREVVSVVLGTPSNDGRFNSTKTLIDWTFTHYDWN</sequence>
<dbReference type="InterPro" id="IPR012338">
    <property type="entry name" value="Beta-lactam/transpept-like"/>
</dbReference>
<keyword evidence="5" id="KW-0573">Peptidoglycan synthesis</keyword>
<evidence type="ECO:0000256" key="6">
    <source>
        <dbReference type="ARBA" id="ARBA00023316"/>
    </source>
</evidence>
<dbReference type="Pfam" id="PF00768">
    <property type="entry name" value="Peptidase_S11"/>
    <property type="match status" value="1"/>
</dbReference>
<reference evidence="11 12" key="1">
    <citation type="submission" date="2017-09" db="EMBL/GenBank/DDBJ databases">
        <title>Depth-based differentiation of microbial function through sediment-hosted aquifers and enrichment of novel symbionts in the deep terrestrial subsurface.</title>
        <authorList>
            <person name="Probst A.J."/>
            <person name="Ladd B."/>
            <person name="Jarett J.K."/>
            <person name="Geller-Mcgrath D.E."/>
            <person name="Sieber C.M."/>
            <person name="Emerson J.B."/>
            <person name="Anantharaman K."/>
            <person name="Thomas B.C."/>
            <person name="Malmstrom R."/>
            <person name="Stieglmeier M."/>
            <person name="Klingl A."/>
            <person name="Woyke T."/>
            <person name="Ryan C.M."/>
            <person name="Banfield J.F."/>
        </authorList>
    </citation>
    <scope>NUCLEOTIDE SEQUENCE [LARGE SCALE GENOMIC DNA]</scope>
    <source>
        <strain evidence="11">CG15_BIG_FIL_POST_REV_8_21_14_020_45_12</strain>
    </source>
</reference>
<feature type="active site" description="Proton acceptor" evidence="7">
    <location>
        <position position="111"/>
    </location>
</feature>
<dbReference type="InterPro" id="IPR018044">
    <property type="entry name" value="Peptidase_S11"/>
</dbReference>
<evidence type="ECO:0000313" key="12">
    <source>
        <dbReference type="Proteomes" id="UP000230292"/>
    </source>
</evidence>
<dbReference type="GO" id="GO:0009002">
    <property type="term" value="F:serine-type D-Ala-D-Ala carboxypeptidase activity"/>
    <property type="evidence" value="ECO:0007669"/>
    <property type="project" value="InterPro"/>
</dbReference>
<keyword evidence="3" id="KW-0378">Hydrolase</keyword>
<dbReference type="Proteomes" id="UP000230292">
    <property type="component" value="Unassembled WGS sequence"/>
</dbReference>
<dbReference type="SUPFAM" id="SSF56601">
    <property type="entry name" value="beta-lactamase/transpeptidase-like"/>
    <property type="match status" value="1"/>
</dbReference>
<dbReference type="GO" id="GO:0006508">
    <property type="term" value="P:proteolysis"/>
    <property type="evidence" value="ECO:0007669"/>
    <property type="project" value="InterPro"/>
</dbReference>
<evidence type="ECO:0000256" key="4">
    <source>
        <dbReference type="ARBA" id="ARBA00022960"/>
    </source>
</evidence>
<feature type="binding site" evidence="8">
    <location>
        <position position="273"/>
    </location>
    <ligand>
        <name>substrate</name>
    </ligand>
</feature>
<organism evidence="11 12">
    <name type="scientific">Candidatus Kerfeldbacteria bacterium CG15_BIG_FIL_POST_REV_8_21_14_020_45_12</name>
    <dbReference type="NCBI Taxonomy" id="2014247"/>
    <lineage>
        <taxon>Bacteria</taxon>
        <taxon>Candidatus Kerfeldiibacteriota</taxon>
    </lineage>
</organism>
<dbReference type="PANTHER" id="PTHR21581:SF26">
    <property type="entry name" value="D-ALANYL-D-ALANINE ENDOPEPTIDASE"/>
    <property type="match status" value="1"/>
</dbReference>
<evidence type="ECO:0000256" key="9">
    <source>
        <dbReference type="RuleBase" id="RU004016"/>
    </source>
</evidence>
<dbReference type="EMBL" id="PFGC01000037">
    <property type="protein sequence ID" value="PIW36899.1"/>
    <property type="molecule type" value="Genomic_DNA"/>
</dbReference>
<proteinExistence type="inferred from homology"/>
<accession>A0A2M7H3V5</accession>
<comment type="similarity">
    <text evidence="1 9">Belongs to the peptidase S11 family.</text>
</comment>
<evidence type="ECO:0000259" key="10">
    <source>
        <dbReference type="Pfam" id="PF00768"/>
    </source>
</evidence>
<dbReference type="GO" id="GO:0008360">
    <property type="term" value="P:regulation of cell shape"/>
    <property type="evidence" value="ECO:0007669"/>
    <property type="project" value="UniProtKB-KW"/>
</dbReference>
<keyword evidence="4" id="KW-0133">Cell shape</keyword>
<dbReference type="PANTHER" id="PTHR21581">
    <property type="entry name" value="D-ALANYL-D-ALANINE CARBOXYPEPTIDASE"/>
    <property type="match status" value="1"/>
</dbReference>
<dbReference type="Gene3D" id="3.40.710.10">
    <property type="entry name" value="DD-peptidase/beta-lactamase superfamily"/>
    <property type="match status" value="1"/>
</dbReference>
<evidence type="ECO:0000256" key="5">
    <source>
        <dbReference type="ARBA" id="ARBA00022984"/>
    </source>
</evidence>
<keyword evidence="2" id="KW-0732">Signal</keyword>
<feature type="domain" description="Peptidase S11 D-alanyl-D-alanine carboxypeptidase A N-terminal" evidence="10">
    <location>
        <begin position="80"/>
        <end position="305"/>
    </location>
</feature>
<gene>
    <name evidence="11" type="ORF">COW24_02990</name>
</gene>
<dbReference type="PRINTS" id="PR00725">
    <property type="entry name" value="DADACBPTASE1"/>
</dbReference>
<evidence type="ECO:0000313" key="11">
    <source>
        <dbReference type="EMBL" id="PIW36899.1"/>
    </source>
</evidence>
<feature type="active site" evidence="7">
    <location>
        <position position="166"/>
    </location>
</feature>